<organism evidence="2 3">
    <name type="scientific">Alteromonas gilva</name>
    <dbReference type="NCBI Taxonomy" id="2987522"/>
    <lineage>
        <taxon>Bacteria</taxon>
        <taxon>Pseudomonadati</taxon>
        <taxon>Pseudomonadota</taxon>
        <taxon>Gammaproteobacteria</taxon>
        <taxon>Alteromonadales</taxon>
        <taxon>Alteromonadaceae</taxon>
        <taxon>Alteromonas/Salinimonas group</taxon>
        <taxon>Alteromonas</taxon>
    </lineage>
</organism>
<protein>
    <submittedName>
        <fullName evidence="2">HmuY family protein</fullName>
    </submittedName>
</protein>
<comment type="caution">
    <text evidence="2">The sequence shown here is derived from an EMBL/GenBank/DDBJ whole genome shotgun (WGS) entry which is preliminary data.</text>
</comment>
<dbReference type="InterPro" id="IPR025921">
    <property type="entry name" value="HmuY"/>
</dbReference>
<evidence type="ECO:0000313" key="2">
    <source>
        <dbReference type="EMBL" id="MDC8830012.1"/>
    </source>
</evidence>
<dbReference type="RefSeq" id="WP_273638667.1">
    <property type="nucleotide sequence ID" value="NZ_JAQQXP010000001.1"/>
</dbReference>
<name>A0ABT5KZE2_9ALTE</name>
<dbReference type="EMBL" id="JAQQXP010000001">
    <property type="protein sequence ID" value="MDC8830012.1"/>
    <property type="molecule type" value="Genomic_DNA"/>
</dbReference>
<feature type="region of interest" description="Disordered" evidence="1">
    <location>
        <begin position="19"/>
        <end position="51"/>
    </location>
</feature>
<reference evidence="2 3" key="1">
    <citation type="submission" date="2022-10" db="EMBL/GenBank/DDBJ databases">
        <title>Alteromonas sp. chi3 Genome sequencing.</title>
        <authorList>
            <person name="Park S."/>
        </authorList>
    </citation>
    <scope>NUCLEOTIDE SEQUENCE [LARGE SCALE GENOMIC DNA]</scope>
    <source>
        <strain evidence="3">chi3</strain>
    </source>
</reference>
<gene>
    <name evidence="2" type="ORF">OIK42_04450</name>
</gene>
<dbReference type="Proteomes" id="UP001218788">
    <property type="component" value="Unassembled WGS sequence"/>
</dbReference>
<evidence type="ECO:0000313" key="3">
    <source>
        <dbReference type="Proteomes" id="UP001218788"/>
    </source>
</evidence>
<sequence length="368" mass="40126">MNYRVTILTLATILTLTGCGGSSSSSPEQPETPETPTSPAEGQIYGPFSTGTSSEPETVYFDLDSQSTVALTTAEAATDTTWDIAFQRTKIWLNTSQETPVSMFKTANNSDFYDADGNPVAELFLAATAESELADYEAVTLADAPPPEAFTTDEQGAVIGDSFYHYDMTTHTVTAADDVYYIVNSDSNFTRFRVTDIQTTGNLIAEITLAIAHQSMLDGQSEFADEIELTLQTEACGNHTYIDFDTQTTATVAEDWDLIISCGDGGAEFELTLADDATVIRTDGQTYAGIDSQAAPFMGFTPDTYTEYAFDETPWYFYDSTTHLLYSQFSVYLIKAGDNTYKFQITSYYDDAGTSGSYSVRADLLAAQ</sequence>
<proteinExistence type="predicted"/>
<evidence type="ECO:0000256" key="1">
    <source>
        <dbReference type="SAM" id="MobiDB-lite"/>
    </source>
</evidence>
<accession>A0ABT5KZE2</accession>
<dbReference type="Pfam" id="PF14064">
    <property type="entry name" value="HmuY"/>
    <property type="match status" value="1"/>
</dbReference>
<keyword evidence="3" id="KW-1185">Reference proteome</keyword>
<feature type="compositionally biased region" description="Low complexity" evidence="1">
    <location>
        <begin position="19"/>
        <end position="42"/>
    </location>
</feature>
<dbReference type="CDD" id="cd12105">
    <property type="entry name" value="HmuY"/>
    <property type="match status" value="1"/>
</dbReference>
<dbReference type="PROSITE" id="PS51257">
    <property type="entry name" value="PROKAR_LIPOPROTEIN"/>
    <property type="match status" value="1"/>
</dbReference>